<dbReference type="Pfam" id="PF08623">
    <property type="entry name" value="TIP120"/>
    <property type="match status" value="1"/>
</dbReference>
<gene>
    <name evidence="7" type="ORF">H2201_004174</name>
</gene>
<feature type="compositionally biased region" description="Low complexity" evidence="5">
    <location>
        <begin position="514"/>
        <end position="528"/>
    </location>
</feature>
<dbReference type="Gene3D" id="1.25.10.10">
    <property type="entry name" value="Leucine-rich Repeat Variant"/>
    <property type="match status" value="1"/>
</dbReference>
<dbReference type="EMBL" id="JAPDRL010000026">
    <property type="protein sequence ID" value="KAJ9665690.1"/>
    <property type="molecule type" value="Genomic_DNA"/>
</dbReference>
<evidence type="ECO:0000313" key="8">
    <source>
        <dbReference type="Proteomes" id="UP001172684"/>
    </source>
</evidence>
<keyword evidence="8" id="KW-1185">Reference proteome</keyword>
<feature type="region of interest" description="Disordered" evidence="5">
    <location>
        <begin position="366"/>
        <end position="397"/>
    </location>
</feature>
<reference evidence="7" key="1">
    <citation type="submission" date="2022-10" db="EMBL/GenBank/DDBJ databases">
        <title>Culturing micro-colonial fungi from biological soil crusts in the Mojave desert and describing Neophaeococcomyces mojavensis, and introducing the new genera and species Taxawa tesnikishii.</title>
        <authorList>
            <person name="Kurbessoian T."/>
            <person name="Stajich J.E."/>
        </authorList>
    </citation>
    <scope>NUCLEOTIDE SEQUENCE</scope>
    <source>
        <strain evidence="7">TK_1</strain>
    </source>
</reference>
<feature type="domain" description="TATA-binding protein interacting (TIP20)" evidence="6">
    <location>
        <begin position="1143"/>
        <end position="1312"/>
    </location>
</feature>
<accession>A0ABQ9NTG1</accession>
<dbReference type="InterPro" id="IPR016024">
    <property type="entry name" value="ARM-type_fold"/>
</dbReference>
<proteinExistence type="inferred from homology"/>
<dbReference type="SUPFAM" id="SSF48371">
    <property type="entry name" value="ARM repeat"/>
    <property type="match status" value="1"/>
</dbReference>
<evidence type="ECO:0000256" key="4">
    <source>
        <dbReference type="PROSITE-ProRule" id="PRU00103"/>
    </source>
</evidence>
<feature type="compositionally biased region" description="Polar residues" evidence="5">
    <location>
        <begin position="469"/>
        <end position="481"/>
    </location>
</feature>
<dbReference type="InterPro" id="IPR011989">
    <property type="entry name" value="ARM-like"/>
</dbReference>
<comment type="similarity">
    <text evidence="1">Belongs to the CAND family.</text>
</comment>
<dbReference type="PANTHER" id="PTHR12696">
    <property type="entry name" value="TIP120"/>
    <property type="match status" value="1"/>
</dbReference>
<name>A0ABQ9NTG1_9PEZI</name>
<dbReference type="PROSITE" id="PS50077">
    <property type="entry name" value="HEAT_REPEAT"/>
    <property type="match status" value="1"/>
</dbReference>
<evidence type="ECO:0000256" key="5">
    <source>
        <dbReference type="SAM" id="MobiDB-lite"/>
    </source>
</evidence>
<dbReference type="InterPro" id="IPR039852">
    <property type="entry name" value="CAND1/CAND2"/>
</dbReference>
<organism evidence="7 8">
    <name type="scientific">Coniosporium apollinis</name>
    <dbReference type="NCBI Taxonomy" id="61459"/>
    <lineage>
        <taxon>Eukaryota</taxon>
        <taxon>Fungi</taxon>
        <taxon>Dikarya</taxon>
        <taxon>Ascomycota</taxon>
        <taxon>Pezizomycotina</taxon>
        <taxon>Dothideomycetes</taxon>
        <taxon>Dothideomycetes incertae sedis</taxon>
        <taxon>Coniosporium</taxon>
    </lineage>
</organism>
<protein>
    <recommendedName>
        <fullName evidence="6">TATA-binding protein interacting (TIP20) domain-containing protein</fullName>
    </recommendedName>
</protein>
<sequence length="1333" mass="144214">MASTAIPANPTAQNVAQLLPKLQDEDPDFRYMALNDLHQILKTGHPGLIQHDYSVCAKVVDGLLHTLKDTNGEVQNMAVKVLEPFVNKAPDTILAPLIDKVSNLKTDNIVDSSIPALALRAIVVALPKPIQGIQRSRSVVEAYGAVSKALIPRLVGYTVIAPGRKDLPAPPKGMLEEDMEKGTDSNAMDVLIEVARCFGPMLQEPEIQALQAISFEILESERASSALKKKAVTALSTLATYFSDAVLSAFISRLIESLRDSHVTLGRRKLYITVIGSMARAIPRKFGPYLRTLAPFVFSALSAEELESDLAEDVDVRDPEGDEVREAALVAIENFLAACSHDMRIYTNECIDSALRFLKYDPNLADDDDEDMEGGGSDEESEEEDFEEEGGYEDEDDASWKVRRCAAKALYVLITTRSDGDLLEDGTLYDRVAPALISRFKEREESVRLEVLAALAALVRVTGNGAYSHNATTGHDASNGTMGPPPSRKRRRGGSDASMFDSHTNTSLSGGYIAPEPQAAPSAGAQSSLSKLSPDIMRGVSQLLKTGPPPTKEASMALLRDMVAAQRGGLSDYLSQIIDPVVEAVKGHGSHAHAGHASSSTTANSLRIQALQLLGAIAETHTSKTLQPYLPKAGQAVVDVVRDKYSKVAVEALNTVEQFVVALTPPRSATPDHAALDQLYDVLVNRIAANDADLEVRQRAIHVLGLLLGRTSGSQDFISQPKRTAGLDLLADRLRNELTRLAAVRAIDVIGSLTQNKGEFSPKWVQSVCLELGAQLRKASRTLRGASLAALRTLAVNPATRASLDSKTTSELLGVLLPVVTSKDAHLLVPALVILTTFVRDNGRAVVDKQLDQAICQVVTTSLSGSALDALLALVRAIGEQGVGRNLMQMLLKDVGVGGNPDLVGKVVGTLLVAGGPDLNVKLDDFVNELNAAKDGKRKCLALAVLGEAGLRMGSASPLQPQLFMSYFSSNLEQVPLAAAVALGRAGAGNISTYLPVVLSTMSQPSSPQYLLLHSLKEILQLQDNDSEILPYSQKMWQSLVVASQAEDNKAIGAECIGRLAIIDPKTYLPQLQAFLHDPSPTVRGMVISALRYTFADTDSSYDAHLAPLIIPMLSLMLHEPDLENRRLALTAFSAAAHNKPELILPHLPELLPSIMEETKIKPALVREVQMGPFKHKVDDGLELRKSAYETLYALLENSFSALSVPDFFDRVIAGIGDDHDIRILCNLMLSKLVILAPDETRVRLDAIAEHYRGILATKPKESAVKQELERLKEASLGAVRVSAGINRALGIDMAESHDPHVRAWQAYWGWVGKEFAPLVRAVEEEVSRERER</sequence>
<comment type="caution">
    <text evidence="7">The sequence shown here is derived from an EMBL/GenBank/DDBJ whole genome shotgun (WGS) entry which is preliminary data.</text>
</comment>
<dbReference type="Pfam" id="PF25782">
    <property type="entry name" value="TPR_CAND1"/>
    <property type="match status" value="1"/>
</dbReference>
<evidence type="ECO:0000313" key="7">
    <source>
        <dbReference type="EMBL" id="KAJ9665690.1"/>
    </source>
</evidence>
<dbReference type="InterPro" id="IPR013932">
    <property type="entry name" value="TATA-bd_TIP120"/>
</dbReference>
<evidence type="ECO:0000256" key="1">
    <source>
        <dbReference type="ARBA" id="ARBA00007657"/>
    </source>
</evidence>
<keyword evidence="2" id="KW-0677">Repeat</keyword>
<evidence type="ECO:0000256" key="3">
    <source>
        <dbReference type="ARBA" id="ARBA00022786"/>
    </source>
</evidence>
<keyword evidence="3" id="KW-0833">Ubl conjugation pathway</keyword>
<dbReference type="Proteomes" id="UP001172684">
    <property type="component" value="Unassembled WGS sequence"/>
</dbReference>
<evidence type="ECO:0000259" key="6">
    <source>
        <dbReference type="Pfam" id="PF08623"/>
    </source>
</evidence>
<feature type="region of interest" description="Disordered" evidence="5">
    <location>
        <begin position="469"/>
        <end position="529"/>
    </location>
</feature>
<feature type="repeat" description="HEAT" evidence="4">
    <location>
        <begin position="432"/>
        <end position="470"/>
    </location>
</feature>
<evidence type="ECO:0000256" key="2">
    <source>
        <dbReference type="ARBA" id="ARBA00022737"/>
    </source>
</evidence>
<dbReference type="InterPro" id="IPR021133">
    <property type="entry name" value="HEAT_type_2"/>
</dbReference>